<dbReference type="PANTHER" id="PTHR35395:SF1">
    <property type="entry name" value="DUF6536 DOMAIN-CONTAINING PROTEIN"/>
    <property type="match status" value="1"/>
</dbReference>
<dbReference type="OrthoDB" id="5429634at2759"/>
<organism evidence="2">
    <name type="scientific">Petromyces alliaceus</name>
    <name type="common">Aspergillus alliaceus</name>
    <dbReference type="NCBI Taxonomy" id="209559"/>
    <lineage>
        <taxon>Eukaryota</taxon>
        <taxon>Fungi</taxon>
        <taxon>Dikarya</taxon>
        <taxon>Ascomycota</taxon>
        <taxon>Pezizomycotina</taxon>
        <taxon>Eurotiomycetes</taxon>
        <taxon>Eurotiomycetidae</taxon>
        <taxon>Eurotiales</taxon>
        <taxon>Aspergillaceae</taxon>
        <taxon>Aspergillus</taxon>
        <taxon>Aspergillus subgen. Circumdati</taxon>
    </lineage>
</organism>
<accession>A0A5N7BSD8</accession>
<sequence length="406" mass="45258">MRINAAHRYNSMIFQSFSPNQYIVVAGPKDLDSQSIWDITTPALEKCFLWPAYDGSVALGDWQDFASNIARGNYERLTTQQCIDFYTGSNHVGIKALVALADNLTVSDGGDASILLATPDGLGPGNNPDGRIVAASFSKQTYSPHGHFATCGIDQMPNYVVYGILGCLAIKAEEHCQLIYSPPICIIITLTLWTKVMTMFLRARIGRSRSAPLLTVGDAVASFMAKPDPTTEGICWISSADIRRREWKSRHRTQEFAEISAGSSNQHKEITCKRLARRKFWMKAPSITRWLATLPLWLMCIGAGVYLFVNPWSPWSGYLLSKSRLQQLWSFGDDTNGYEAVEGQYMKNGPILNELHRDCQHTVVVHHHRLLLLQQRLDKHAGSSRVQLLRGQSQTTPGSLGVLQNS</sequence>
<dbReference type="EMBL" id="ML735357">
    <property type="protein sequence ID" value="KAE8384746.1"/>
    <property type="molecule type" value="Genomic_DNA"/>
</dbReference>
<dbReference type="Proteomes" id="UP000326877">
    <property type="component" value="Unassembled WGS sequence"/>
</dbReference>
<keyword evidence="1" id="KW-0472">Membrane</keyword>
<gene>
    <name evidence="2" type="ORF">BDV23DRAFT_188927</name>
</gene>
<keyword evidence="1" id="KW-1133">Transmembrane helix</keyword>
<evidence type="ECO:0000256" key="1">
    <source>
        <dbReference type="SAM" id="Phobius"/>
    </source>
</evidence>
<protein>
    <submittedName>
        <fullName evidence="2">Uncharacterized protein</fullName>
    </submittedName>
</protein>
<reference evidence="2" key="1">
    <citation type="submission" date="2019-04" db="EMBL/GenBank/DDBJ databases">
        <title>Friends and foes A comparative genomics studyof 23 Aspergillus species from section Flavi.</title>
        <authorList>
            <consortium name="DOE Joint Genome Institute"/>
            <person name="Kjaerbolling I."/>
            <person name="Vesth T."/>
            <person name="Frisvad J.C."/>
            <person name="Nybo J.L."/>
            <person name="Theobald S."/>
            <person name="Kildgaard S."/>
            <person name="Isbrandt T."/>
            <person name="Kuo A."/>
            <person name="Sato A."/>
            <person name="Lyhne E.K."/>
            <person name="Kogle M.E."/>
            <person name="Wiebenga A."/>
            <person name="Kun R.S."/>
            <person name="Lubbers R.J."/>
            <person name="Makela M.R."/>
            <person name="Barry K."/>
            <person name="Chovatia M."/>
            <person name="Clum A."/>
            <person name="Daum C."/>
            <person name="Haridas S."/>
            <person name="He G."/>
            <person name="LaButti K."/>
            <person name="Lipzen A."/>
            <person name="Mondo S."/>
            <person name="Riley R."/>
            <person name="Salamov A."/>
            <person name="Simmons B.A."/>
            <person name="Magnuson J.K."/>
            <person name="Henrissat B."/>
            <person name="Mortensen U.H."/>
            <person name="Larsen T.O."/>
            <person name="Devries R.P."/>
            <person name="Grigoriev I.V."/>
            <person name="Machida M."/>
            <person name="Baker S.E."/>
            <person name="Andersen M.R."/>
        </authorList>
    </citation>
    <scope>NUCLEOTIDE SEQUENCE [LARGE SCALE GENOMIC DNA]</scope>
    <source>
        <strain evidence="2">IBT 14317</strain>
    </source>
</reference>
<feature type="transmembrane region" description="Helical" evidence="1">
    <location>
        <begin position="287"/>
        <end position="309"/>
    </location>
</feature>
<proteinExistence type="predicted"/>
<evidence type="ECO:0000313" key="2">
    <source>
        <dbReference type="EMBL" id="KAE8384746.1"/>
    </source>
</evidence>
<keyword evidence="1" id="KW-0812">Transmembrane</keyword>
<name>A0A5N7BSD8_PETAA</name>
<dbReference type="AlphaFoldDB" id="A0A5N7BSD8"/>
<dbReference type="PANTHER" id="PTHR35395">
    <property type="entry name" value="DUF6536 DOMAIN-CONTAINING PROTEIN"/>
    <property type="match status" value="1"/>
</dbReference>